<dbReference type="PANTHER" id="PTHR16128">
    <property type="entry name" value="FAD/NAD(P)-BINDING OXIDOREDUCTASE FAMILY PROTEIN"/>
    <property type="match status" value="1"/>
</dbReference>
<organism evidence="2 3">
    <name type="scientific">Haloferula rosea</name>
    <dbReference type="NCBI Taxonomy" id="490093"/>
    <lineage>
        <taxon>Bacteria</taxon>
        <taxon>Pseudomonadati</taxon>
        <taxon>Verrucomicrobiota</taxon>
        <taxon>Verrucomicrobiia</taxon>
        <taxon>Verrucomicrobiales</taxon>
        <taxon>Verrucomicrobiaceae</taxon>
        <taxon>Haloferula</taxon>
    </lineage>
</organism>
<dbReference type="AlphaFoldDB" id="A0A934R9U2"/>
<dbReference type="Pfam" id="PF01593">
    <property type="entry name" value="Amino_oxidase"/>
    <property type="match status" value="1"/>
</dbReference>
<reference evidence="2" key="1">
    <citation type="submission" date="2021-01" db="EMBL/GenBank/DDBJ databases">
        <title>Modified the classification status of verrucomicrobia.</title>
        <authorList>
            <person name="Feng X."/>
        </authorList>
    </citation>
    <scope>NUCLEOTIDE SEQUENCE</scope>
    <source>
        <strain evidence="2">KCTC 22201</strain>
    </source>
</reference>
<evidence type="ECO:0000313" key="2">
    <source>
        <dbReference type="EMBL" id="MBK1825444.1"/>
    </source>
</evidence>
<dbReference type="InterPro" id="IPR002937">
    <property type="entry name" value="Amino_oxidase"/>
</dbReference>
<dbReference type="Pfam" id="PF13450">
    <property type="entry name" value="NAD_binding_8"/>
    <property type="match status" value="1"/>
</dbReference>
<comment type="caution">
    <text evidence="2">The sequence shown here is derived from an EMBL/GenBank/DDBJ whole genome shotgun (WGS) entry which is preliminary data.</text>
</comment>
<dbReference type="GO" id="GO:0016491">
    <property type="term" value="F:oxidoreductase activity"/>
    <property type="evidence" value="ECO:0007669"/>
    <property type="project" value="InterPro"/>
</dbReference>
<dbReference type="Gene3D" id="3.90.660.10">
    <property type="match status" value="1"/>
</dbReference>
<dbReference type="Proteomes" id="UP000658278">
    <property type="component" value="Unassembled WGS sequence"/>
</dbReference>
<dbReference type="Gene3D" id="3.50.50.60">
    <property type="entry name" value="FAD/NAD(P)-binding domain"/>
    <property type="match status" value="1"/>
</dbReference>
<protein>
    <submittedName>
        <fullName evidence="2">FAD-dependent oxidoreductase</fullName>
    </submittedName>
</protein>
<dbReference type="SUPFAM" id="SSF51905">
    <property type="entry name" value="FAD/NAD(P)-binding domain"/>
    <property type="match status" value="1"/>
</dbReference>
<evidence type="ECO:0000313" key="3">
    <source>
        <dbReference type="Proteomes" id="UP000658278"/>
    </source>
</evidence>
<dbReference type="RefSeq" id="WP_200275048.1">
    <property type="nucleotide sequence ID" value="NZ_JAENII010000001.1"/>
</dbReference>
<keyword evidence="3" id="KW-1185">Reference proteome</keyword>
<proteinExistence type="predicted"/>
<dbReference type="InterPro" id="IPR036188">
    <property type="entry name" value="FAD/NAD-bd_sf"/>
</dbReference>
<dbReference type="PANTHER" id="PTHR16128:SF5">
    <property type="entry name" value="FAD_NAD(P)-BINDING OXIDOREDUCTASE FAMILY PROTEIN"/>
    <property type="match status" value="1"/>
</dbReference>
<feature type="domain" description="Amine oxidase" evidence="1">
    <location>
        <begin position="98"/>
        <end position="343"/>
    </location>
</feature>
<dbReference type="EMBL" id="JAENII010000001">
    <property type="protein sequence ID" value="MBK1825444.1"/>
    <property type="molecule type" value="Genomic_DNA"/>
</dbReference>
<gene>
    <name evidence="2" type="ORF">JIN81_00310</name>
</gene>
<sequence length="352" mass="38561">MKEIAIIGGGLAGLSAAWSLTRQGRDPVVFEKSRGLSGRAASRSRGDVRFDHGANFFKLDDPVVDELVRTKLSTKDLVEIPGDVWTFDGSGSISEGDQEQNAEPKWTYRQGISQLGKLLVAASGVEVKRQTRVARMELADGKWTLWDTDGGELGNFKQVLLAAPGPQCREIIEASAMDASVKAGLLEGLGHSQFHRQYSFILGYERALDRSRPFHALVSSQRDHPVAWLSFEEDKPGHLPEGQGALVVQMSSDWTDLRLEVDREALLEEVLHEVGLLLGDEFRRPDWWDSQRWMLALPAAPADAVALRVGQGSNLFFAGDSLVGRGRVPLAMASGLEAAECMLRQQNPMSAG</sequence>
<name>A0A934R9U2_9BACT</name>
<accession>A0A934R9U2</accession>
<evidence type="ECO:0000259" key="1">
    <source>
        <dbReference type="Pfam" id="PF01593"/>
    </source>
</evidence>